<comment type="caution">
    <text evidence="1">The sequence shown here is derived from an EMBL/GenBank/DDBJ whole genome shotgun (WGS) entry which is preliminary data.</text>
</comment>
<dbReference type="Proteomes" id="UP000265520">
    <property type="component" value="Unassembled WGS sequence"/>
</dbReference>
<proteinExistence type="predicted"/>
<evidence type="ECO:0000313" key="1">
    <source>
        <dbReference type="EMBL" id="MCI69789.1"/>
    </source>
</evidence>
<dbReference type="EMBL" id="LXQA010763096">
    <property type="protein sequence ID" value="MCI69789.1"/>
    <property type="molecule type" value="Genomic_DNA"/>
</dbReference>
<protein>
    <submittedName>
        <fullName evidence="1">Uncharacterized protein</fullName>
    </submittedName>
</protein>
<reference evidence="1 2" key="1">
    <citation type="journal article" date="2018" name="Front. Plant Sci.">
        <title>Red Clover (Trifolium pratense) and Zigzag Clover (T. medium) - A Picture of Genomic Similarities and Differences.</title>
        <authorList>
            <person name="Dluhosova J."/>
            <person name="Istvanek J."/>
            <person name="Nedelnik J."/>
            <person name="Repkova J."/>
        </authorList>
    </citation>
    <scope>NUCLEOTIDE SEQUENCE [LARGE SCALE GENOMIC DNA]</scope>
    <source>
        <strain evidence="2">cv. 10/8</strain>
        <tissue evidence="1">Leaf</tissue>
    </source>
</reference>
<dbReference type="AlphaFoldDB" id="A0A392U8F7"/>
<organism evidence="1 2">
    <name type="scientific">Trifolium medium</name>
    <dbReference type="NCBI Taxonomy" id="97028"/>
    <lineage>
        <taxon>Eukaryota</taxon>
        <taxon>Viridiplantae</taxon>
        <taxon>Streptophyta</taxon>
        <taxon>Embryophyta</taxon>
        <taxon>Tracheophyta</taxon>
        <taxon>Spermatophyta</taxon>
        <taxon>Magnoliopsida</taxon>
        <taxon>eudicotyledons</taxon>
        <taxon>Gunneridae</taxon>
        <taxon>Pentapetalae</taxon>
        <taxon>rosids</taxon>
        <taxon>fabids</taxon>
        <taxon>Fabales</taxon>
        <taxon>Fabaceae</taxon>
        <taxon>Papilionoideae</taxon>
        <taxon>50 kb inversion clade</taxon>
        <taxon>NPAAA clade</taxon>
        <taxon>Hologalegina</taxon>
        <taxon>IRL clade</taxon>
        <taxon>Trifolieae</taxon>
        <taxon>Trifolium</taxon>
    </lineage>
</organism>
<name>A0A392U8F7_9FABA</name>
<accession>A0A392U8F7</accession>
<sequence>MMAPHRGAMDLFSCLGSTQTWWPSYLLIVATMQSIVATMA</sequence>
<evidence type="ECO:0000313" key="2">
    <source>
        <dbReference type="Proteomes" id="UP000265520"/>
    </source>
</evidence>
<feature type="non-terminal residue" evidence="1">
    <location>
        <position position="40"/>
    </location>
</feature>
<keyword evidence="2" id="KW-1185">Reference proteome</keyword>